<sequence length="273" mass="31344">MVSLSRSYNTNSGGATFFSESVNMEDREHLQPILESYGVFKPLKTTPIFSLHLLFTLALDVVAIVYSVLHPDENSKCREYFIIIYIHIGLWFLTLVVDQIAKIKHHKLRLNGYLEFYQKTCLHISLPFYIVSFWSVIILLVQALMQHFYPDNFAEKCLKGGAMSPIGYLSALITVEFCLIAGINIKYMLKVRTFNKQQPPPDVQKEEWMTCAAPENIGQTEIGYKQLGDKVYDLLEKQADLIRHLKEHNARLGEKLMILSAQLQQSRSHTEAN</sequence>
<feature type="transmembrane region" description="Helical" evidence="7">
    <location>
        <begin position="165"/>
        <end position="189"/>
    </location>
</feature>
<feature type="transmembrane region" description="Helical" evidence="7">
    <location>
        <begin position="80"/>
        <end position="101"/>
    </location>
</feature>
<name>A0AAV8XVU9_9CUCU</name>
<dbReference type="GO" id="GO:0005770">
    <property type="term" value="C:late endosome"/>
    <property type="evidence" value="ECO:0007669"/>
    <property type="project" value="TreeGrafter"/>
</dbReference>
<evidence type="ECO:0000313" key="9">
    <source>
        <dbReference type="Proteomes" id="UP001162162"/>
    </source>
</evidence>
<dbReference type="Pfam" id="PF14802">
    <property type="entry name" value="TMEM192"/>
    <property type="match status" value="1"/>
</dbReference>
<dbReference type="GO" id="GO:0005765">
    <property type="term" value="C:lysosomal membrane"/>
    <property type="evidence" value="ECO:0007669"/>
    <property type="project" value="TreeGrafter"/>
</dbReference>
<dbReference type="AlphaFoldDB" id="A0AAV8XVU9"/>
<keyword evidence="5 7" id="KW-1133">Transmembrane helix</keyword>
<gene>
    <name evidence="8" type="ORF">NQ318_008336</name>
</gene>
<organism evidence="8 9">
    <name type="scientific">Aromia moschata</name>
    <dbReference type="NCBI Taxonomy" id="1265417"/>
    <lineage>
        <taxon>Eukaryota</taxon>
        <taxon>Metazoa</taxon>
        <taxon>Ecdysozoa</taxon>
        <taxon>Arthropoda</taxon>
        <taxon>Hexapoda</taxon>
        <taxon>Insecta</taxon>
        <taxon>Pterygota</taxon>
        <taxon>Neoptera</taxon>
        <taxon>Endopterygota</taxon>
        <taxon>Coleoptera</taxon>
        <taxon>Polyphaga</taxon>
        <taxon>Cucujiformia</taxon>
        <taxon>Chrysomeloidea</taxon>
        <taxon>Cerambycidae</taxon>
        <taxon>Cerambycinae</taxon>
        <taxon>Callichromatini</taxon>
        <taxon>Aromia</taxon>
    </lineage>
</organism>
<feature type="transmembrane region" description="Helical" evidence="7">
    <location>
        <begin position="48"/>
        <end position="68"/>
    </location>
</feature>
<dbReference type="PANTHER" id="PTHR31592:SF1">
    <property type="entry name" value="TRANSMEMBRANE PROTEIN 192"/>
    <property type="match status" value="1"/>
</dbReference>
<keyword evidence="9" id="KW-1185">Reference proteome</keyword>
<evidence type="ECO:0000313" key="8">
    <source>
        <dbReference type="EMBL" id="KAJ8943018.1"/>
    </source>
</evidence>
<proteinExistence type="inferred from homology"/>
<dbReference type="PANTHER" id="PTHR31592">
    <property type="entry name" value="TRANSMEMBRANE PROTEIN 192"/>
    <property type="match status" value="1"/>
</dbReference>
<comment type="similarity">
    <text evidence="2">Belongs to the TMEM192 family.</text>
</comment>
<evidence type="ECO:0000256" key="5">
    <source>
        <dbReference type="ARBA" id="ARBA00022989"/>
    </source>
</evidence>
<dbReference type="InterPro" id="IPR029399">
    <property type="entry name" value="TMEM192"/>
</dbReference>
<keyword evidence="4 7" id="KW-0812">Transmembrane</keyword>
<accession>A0AAV8XVU9</accession>
<keyword evidence="6 7" id="KW-0472">Membrane</keyword>
<dbReference type="EMBL" id="JAPWTK010000305">
    <property type="protein sequence ID" value="KAJ8943018.1"/>
    <property type="molecule type" value="Genomic_DNA"/>
</dbReference>
<feature type="transmembrane region" description="Helical" evidence="7">
    <location>
        <begin position="122"/>
        <end position="145"/>
    </location>
</feature>
<protein>
    <recommendedName>
        <fullName evidence="3">Transmembrane protein 192</fullName>
    </recommendedName>
</protein>
<evidence type="ECO:0000256" key="6">
    <source>
        <dbReference type="ARBA" id="ARBA00023136"/>
    </source>
</evidence>
<reference evidence="8" key="1">
    <citation type="journal article" date="2023" name="Insect Mol. Biol.">
        <title>Genome sequencing provides insights into the evolution of gene families encoding plant cell wall-degrading enzymes in longhorned beetles.</title>
        <authorList>
            <person name="Shin N.R."/>
            <person name="Okamura Y."/>
            <person name="Kirsch R."/>
            <person name="Pauchet Y."/>
        </authorList>
    </citation>
    <scope>NUCLEOTIDE SEQUENCE</scope>
    <source>
        <strain evidence="8">AMC_N1</strain>
    </source>
</reference>
<evidence type="ECO:0000256" key="3">
    <source>
        <dbReference type="ARBA" id="ARBA00014635"/>
    </source>
</evidence>
<evidence type="ECO:0000256" key="2">
    <source>
        <dbReference type="ARBA" id="ARBA00006314"/>
    </source>
</evidence>
<evidence type="ECO:0000256" key="4">
    <source>
        <dbReference type="ARBA" id="ARBA00022692"/>
    </source>
</evidence>
<evidence type="ECO:0000256" key="1">
    <source>
        <dbReference type="ARBA" id="ARBA00004141"/>
    </source>
</evidence>
<evidence type="ECO:0000256" key="7">
    <source>
        <dbReference type="SAM" id="Phobius"/>
    </source>
</evidence>
<comment type="caution">
    <text evidence="8">The sequence shown here is derived from an EMBL/GenBank/DDBJ whole genome shotgun (WGS) entry which is preliminary data.</text>
</comment>
<dbReference type="Proteomes" id="UP001162162">
    <property type="component" value="Unassembled WGS sequence"/>
</dbReference>
<comment type="subcellular location">
    <subcellularLocation>
        <location evidence="1">Membrane</location>
        <topology evidence="1">Multi-pass membrane protein</topology>
    </subcellularLocation>
</comment>